<feature type="region of interest" description="Disordered" evidence="1">
    <location>
        <begin position="26"/>
        <end position="95"/>
    </location>
</feature>
<evidence type="ECO:0000313" key="4">
    <source>
        <dbReference type="EMBL" id="NPU65585.1"/>
    </source>
</evidence>
<evidence type="ECO:0000256" key="1">
    <source>
        <dbReference type="SAM" id="MobiDB-lite"/>
    </source>
</evidence>
<evidence type="ECO:0000256" key="2">
    <source>
        <dbReference type="SAM" id="SignalP"/>
    </source>
</evidence>
<name>A0ABX2CDQ1_9BRAD</name>
<keyword evidence="5" id="KW-1185">Reference proteome</keyword>
<feature type="compositionally biased region" description="Basic and acidic residues" evidence="1">
    <location>
        <begin position="66"/>
        <end position="88"/>
    </location>
</feature>
<keyword evidence="2" id="KW-0732">Signal</keyword>
<organism evidence="4 5">
    <name type="scientific">Bradyrhizobium aeschynomenes</name>
    <dbReference type="NCBI Taxonomy" id="2734909"/>
    <lineage>
        <taxon>Bacteria</taxon>
        <taxon>Pseudomonadati</taxon>
        <taxon>Pseudomonadota</taxon>
        <taxon>Alphaproteobacteria</taxon>
        <taxon>Hyphomicrobiales</taxon>
        <taxon>Nitrobacteraceae</taxon>
        <taxon>Bradyrhizobium</taxon>
    </lineage>
</organism>
<evidence type="ECO:0000313" key="5">
    <source>
        <dbReference type="Proteomes" id="UP000886476"/>
    </source>
</evidence>
<dbReference type="RefSeq" id="WP_172111267.1">
    <property type="nucleotide sequence ID" value="NZ_JABFDN010000003.1"/>
</dbReference>
<dbReference type="Pfam" id="PF06904">
    <property type="entry name" value="Extensin-like_C"/>
    <property type="match status" value="1"/>
</dbReference>
<feature type="compositionally biased region" description="Basic residues" evidence="1">
    <location>
        <begin position="379"/>
        <end position="388"/>
    </location>
</feature>
<feature type="compositionally biased region" description="Basic and acidic residues" evidence="1">
    <location>
        <begin position="291"/>
        <end position="329"/>
    </location>
</feature>
<dbReference type="Proteomes" id="UP000886476">
    <property type="component" value="Unassembled WGS sequence"/>
</dbReference>
<sequence>MVSATATAVALSCLMAGAPAVARSRAADPSHDRVPAAAAAQRQHPVAAVPLPRPRPESAPQPASREQTKDAARDEGTEGGKEGAKEVKAPAPPQSSACRIALTEEIAIAPSIPPIKGPGACGGDDLVRLEAVVLPDKRRVAVTPAAVMRCTMASTVANWVRNDVAPLVVRLGSPIAALDNFDSYQCRGRNNVAGAQMSEHGRANALDVRGFKLADGRMIELTDRTQPRDLREAVLHSVCTHFSTVLGPDSDWYHEDHIHLDLAERRSNYRICQWDVLDPLPKIAPLMPAVRPDDAPPRETADAEEEAKAGTKEGAKEGTKQEAKGEKAAGRAGPRGAAEPDARKAAPSEPSSGDAAAAEAEDPEPATPPPPPQPAPAKGGKKKHKSKS</sequence>
<feature type="chain" id="PRO_5045421990" evidence="2">
    <location>
        <begin position="23"/>
        <end position="388"/>
    </location>
</feature>
<feature type="compositionally biased region" description="Low complexity" evidence="1">
    <location>
        <begin position="347"/>
        <end position="358"/>
    </location>
</feature>
<accession>A0ABX2CDQ1</accession>
<comment type="caution">
    <text evidence="4">The sequence shown here is derived from an EMBL/GenBank/DDBJ whole genome shotgun (WGS) entry which is preliminary data.</text>
</comment>
<dbReference type="EMBL" id="JABFDN010000003">
    <property type="protein sequence ID" value="NPU65585.1"/>
    <property type="molecule type" value="Genomic_DNA"/>
</dbReference>
<gene>
    <name evidence="4" type="ORF">HL667_11320</name>
</gene>
<proteinExistence type="predicted"/>
<feature type="compositionally biased region" description="Low complexity" evidence="1">
    <location>
        <begin position="35"/>
        <end position="50"/>
    </location>
</feature>
<dbReference type="InterPro" id="IPR009683">
    <property type="entry name" value="Extensin-like_C"/>
</dbReference>
<protein>
    <submittedName>
        <fullName evidence="4">Extensin</fullName>
    </submittedName>
</protein>
<evidence type="ECO:0000259" key="3">
    <source>
        <dbReference type="Pfam" id="PF06904"/>
    </source>
</evidence>
<feature type="region of interest" description="Disordered" evidence="1">
    <location>
        <begin position="284"/>
        <end position="388"/>
    </location>
</feature>
<feature type="compositionally biased region" description="Pro residues" evidence="1">
    <location>
        <begin position="365"/>
        <end position="375"/>
    </location>
</feature>
<feature type="signal peptide" evidence="2">
    <location>
        <begin position="1"/>
        <end position="22"/>
    </location>
</feature>
<feature type="domain" description="Extensin-like C-terminal" evidence="3">
    <location>
        <begin position="97"/>
        <end position="273"/>
    </location>
</feature>
<reference evidence="4" key="1">
    <citation type="submission" date="2020-05" db="EMBL/GenBank/DDBJ databases">
        <title>Nod-independent and nitrogen-fixing Bradyrhizobium aeschynomene sp. nov. isolated from nodules of Aeschynomene indica.</title>
        <authorList>
            <person name="Zhang Z."/>
        </authorList>
    </citation>
    <scope>NUCLEOTIDE SEQUENCE</scope>
    <source>
        <strain evidence="4">83012</strain>
    </source>
</reference>